<dbReference type="EMBL" id="JACHZG010000001">
    <property type="protein sequence ID" value="MBB3327114.1"/>
    <property type="molecule type" value="Genomic_DNA"/>
</dbReference>
<name>A0A7W5JVH0_9ACTN</name>
<comment type="caution">
    <text evidence="1">The sequence shown here is derived from an EMBL/GenBank/DDBJ whole genome shotgun (WGS) entry which is preliminary data.</text>
</comment>
<sequence length="165" mass="17778">MALDREWGDDCVDLLSDVDLLEDHLTAALSWGREPHRPALVVALEQAVSCHTRWDPLMTEGQRDALKRVVDALRVLVMPEGDLSVWWATLHGLTAVATEGEYAGCTVTIEVRGSGVVLFAIEGTPIAGGEAVSWEASATDDQGVQEWLASFGLRSAAAGRLEPNL</sequence>
<dbReference type="Proteomes" id="UP000565572">
    <property type="component" value="Unassembled WGS sequence"/>
</dbReference>
<gene>
    <name evidence="1" type="ORF">FHX39_002058</name>
</gene>
<reference evidence="1 2" key="1">
    <citation type="submission" date="2020-08" db="EMBL/GenBank/DDBJ databases">
        <title>Sequencing the genomes of 1000 actinobacteria strains.</title>
        <authorList>
            <person name="Klenk H.-P."/>
        </authorList>
    </citation>
    <scope>NUCLEOTIDE SEQUENCE [LARGE SCALE GENOMIC DNA]</scope>
    <source>
        <strain evidence="1 2">DSM 11053</strain>
    </source>
</reference>
<keyword evidence="2" id="KW-1185">Reference proteome</keyword>
<proteinExistence type="predicted"/>
<organism evidence="1 2">
    <name type="scientific">Microlunatus antarcticus</name>
    <dbReference type="NCBI Taxonomy" id="53388"/>
    <lineage>
        <taxon>Bacteria</taxon>
        <taxon>Bacillati</taxon>
        <taxon>Actinomycetota</taxon>
        <taxon>Actinomycetes</taxon>
        <taxon>Propionibacteriales</taxon>
        <taxon>Propionibacteriaceae</taxon>
        <taxon>Microlunatus</taxon>
    </lineage>
</organism>
<evidence type="ECO:0000313" key="1">
    <source>
        <dbReference type="EMBL" id="MBB3327114.1"/>
    </source>
</evidence>
<evidence type="ECO:0000313" key="2">
    <source>
        <dbReference type="Proteomes" id="UP000565572"/>
    </source>
</evidence>
<dbReference type="AlphaFoldDB" id="A0A7W5JVH0"/>
<accession>A0A7W5JVH0</accession>
<dbReference type="RefSeq" id="WP_183338105.1">
    <property type="nucleotide sequence ID" value="NZ_JACHZG010000001.1"/>
</dbReference>
<protein>
    <submittedName>
        <fullName evidence="1">Uncharacterized protein</fullName>
    </submittedName>
</protein>